<keyword evidence="3" id="KW-1185">Reference proteome</keyword>
<feature type="region of interest" description="Disordered" evidence="1">
    <location>
        <begin position="1"/>
        <end position="37"/>
    </location>
</feature>
<evidence type="ECO:0000313" key="3">
    <source>
        <dbReference type="Proteomes" id="UP000314294"/>
    </source>
</evidence>
<feature type="compositionally biased region" description="Polar residues" evidence="1">
    <location>
        <begin position="101"/>
        <end position="112"/>
    </location>
</feature>
<sequence length="160" mass="17688">MGPWVGSRSRDGKLPILDDSGMNEAGGQEQPSLWWDKLSPTHELSARLWYRRGSWPQRSRPPLQEAKCQAPAAASPAPDGSLVESHPYVTGSGRDGEHSLTDYSNGRRQQPPLTCTHLISDSPQDGKGVWRLRWASECVGGSMGEMCYVGRRDLACLLWL</sequence>
<reference evidence="2 3" key="1">
    <citation type="submission" date="2019-03" db="EMBL/GenBank/DDBJ databases">
        <title>First draft genome of Liparis tanakae, snailfish: a comprehensive survey of snailfish specific genes.</title>
        <authorList>
            <person name="Kim W."/>
            <person name="Song I."/>
            <person name="Jeong J.-H."/>
            <person name="Kim D."/>
            <person name="Kim S."/>
            <person name="Ryu S."/>
            <person name="Song J.Y."/>
            <person name="Lee S.K."/>
        </authorList>
    </citation>
    <scope>NUCLEOTIDE SEQUENCE [LARGE SCALE GENOMIC DNA]</scope>
    <source>
        <tissue evidence="2">Muscle</tissue>
    </source>
</reference>
<accession>A0A4Z2ER36</accession>
<dbReference type="Proteomes" id="UP000314294">
    <property type="component" value="Unassembled WGS sequence"/>
</dbReference>
<dbReference type="AlphaFoldDB" id="A0A4Z2ER36"/>
<organism evidence="2 3">
    <name type="scientific">Liparis tanakae</name>
    <name type="common">Tanaka's snailfish</name>
    <dbReference type="NCBI Taxonomy" id="230148"/>
    <lineage>
        <taxon>Eukaryota</taxon>
        <taxon>Metazoa</taxon>
        <taxon>Chordata</taxon>
        <taxon>Craniata</taxon>
        <taxon>Vertebrata</taxon>
        <taxon>Euteleostomi</taxon>
        <taxon>Actinopterygii</taxon>
        <taxon>Neopterygii</taxon>
        <taxon>Teleostei</taxon>
        <taxon>Neoteleostei</taxon>
        <taxon>Acanthomorphata</taxon>
        <taxon>Eupercaria</taxon>
        <taxon>Perciformes</taxon>
        <taxon>Cottioidei</taxon>
        <taxon>Cottales</taxon>
        <taxon>Liparidae</taxon>
        <taxon>Liparis</taxon>
    </lineage>
</organism>
<dbReference type="EMBL" id="SRLO01003868">
    <property type="protein sequence ID" value="TNN31041.1"/>
    <property type="molecule type" value="Genomic_DNA"/>
</dbReference>
<proteinExistence type="predicted"/>
<gene>
    <name evidence="2" type="ORF">EYF80_058807</name>
</gene>
<feature type="region of interest" description="Disordered" evidence="1">
    <location>
        <begin position="56"/>
        <end position="112"/>
    </location>
</feature>
<comment type="caution">
    <text evidence="2">The sequence shown here is derived from an EMBL/GenBank/DDBJ whole genome shotgun (WGS) entry which is preliminary data.</text>
</comment>
<name>A0A4Z2ER36_9TELE</name>
<protein>
    <submittedName>
        <fullName evidence="2">Uncharacterized protein</fullName>
    </submittedName>
</protein>
<evidence type="ECO:0000313" key="2">
    <source>
        <dbReference type="EMBL" id="TNN31041.1"/>
    </source>
</evidence>
<evidence type="ECO:0000256" key="1">
    <source>
        <dbReference type="SAM" id="MobiDB-lite"/>
    </source>
</evidence>